<evidence type="ECO:0000313" key="2">
    <source>
        <dbReference type="EMBL" id="OHV17426.1"/>
    </source>
</evidence>
<keyword evidence="1" id="KW-0472">Membrane</keyword>
<dbReference type="EMBL" id="MNAO01000040">
    <property type="protein sequence ID" value="OHV17426.1"/>
    <property type="molecule type" value="Genomic_DNA"/>
</dbReference>
<protein>
    <submittedName>
        <fullName evidence="2">Uncharacterized protein</fullName>
    </submittedName>
</protein>
<organism evidence="2 3">
    <name type="scientific">Methylorubrum extorquens</name>
    <name type="common">Methylobacterium dichloromethanicum</name>
    <name type="synonym">Methylobacterium extorquens</name>
    <dbReference type="NCBI Taxonomy" id="408"/>
    <lineage>
        <taxon>Bacteria</taxon>
        <taxon>Pseudomonadati</taxon>
        <taxon>Pseudomonadota</taxon>
        <taxon>Alphaproteobacteria</taxon>
        <taxon>Hyphomicrobiales</taxon>
        <taxon>Methylobacteriaceae</taxon>
        <taxon>Methylorubrum</taxon>
    </lineage>
</organism>
<feature type="transmembrane region" description="Helical" evidence="1">
    <location>
        <begin position="129"/>
        <end position="149"/>
    </location>
</feature>
<evidence type="ECO:0000313" key="3">
    <source>
        <dbReference type="Proteomes" id="UP000180215"/>
    </source>
</evidence>
<dbReference type="Proteomes" id="UP000180215">
    <property type="component" value="Unassembled WGS sequence"/>
</dbReference>
<keyword evidence="1" id="KW-1133">Transmembrane helix</keyword>
<accession>A0A1S1P897</accession>
<comment type="caution">
    <text evidence="2">The sequence shown here is derived from an EMBL/GenBank/DDBJ whole genome shotgun (WGS) entry which is preliminary data.</text>
</comment>
<keyword evidence="1" id="KW-0812">Transmembrane</keyword>
<dbReference type="AlphaFoldDB" id="A0A1S1P897"/>
<evidence type="ECO:0000256" key="1">
    <source>
        <dbReference type="SAM" id="Phobius"/>
    </source>
</evidence>
<sequence length="183" mass="18959">MQVAVKHSLQLYDPGGTSHPEEAALILPIAEAQAVMGETVKACLARVAWRFELPTVLTINGEYYGRAEWEARALAANDRVEFISRPLGSSSGGSTAKSILSVVALVALTAVAGPAGPLGAALATTFGSVGGAVASAVIVGAGAAAAAPWMRPAAPWWWRALRRARDSLRAVLAVACRFWSPAP</sequence>
<proteinExistence type="predicted"/>
<name>A0A1S1P897_METEX</name>
<gene>
    <name evidence="2" type="ORF">BK022_05750</name>
</gene>
<reference evidence="2 3" key="1">
    <citation type="submission" date="2016-10" db="EMBL/GenBank/DDBJ databases">
        <title>Draft genome sequence of Methylobacterium extorquens CP3, a seed endophyte of Crotalaria pumila with plant growth-promoting and metal tolerance properties.</title>
        <authorList>
            <person name="Sanchez-Lopez A.S."/>
            <person name="Van Hamme J.D."/>
            <person name="Thijs S."/>
            <person name="Mcammond B.M."/>
            <person name="Stevens V."/>
            <person name="Gonzalez-Chavez M.D.C."/>
            <person name="Vangronsveld J."/>
        </authorList>
    </citation>
    <scope>NUCLEOTIDE SEQUENCE [LARGE SCALE GENOMIC DNA]</scope>
    <source>
        <strain evidence="2 3">CP3</strain>
    </source>
</reference>
<feature type="transmembrane region" description="Helical" evidence="1">
    <location>
        <begin position="99"/>
        <end position="123"/>
    </location>
</feature>